<comment type="subcellular location">
    <subcellularLocation>
        <location evidence="1 6">Membrane</location>
        <topology evidence="1 6">Multi-pass membrane protein</topology>
    </subcellularLocation>
</comment>
<dbReference type="InterPro" id="IPR007632">
    <property type="entry name" value="Anoctamin"/>
</dbReference>
<evidence type="ECO:0000313" key="8">
    <source>
        <dbReference type="EMBL" id="GBN09657.1"/>
    </source>
</evidence>
<comment type="caution">
    <text evidence="8">The sequence shown here is derived from an EMBL/GenBank/DDBJ whole genome shotgun (WGS) entry which is preliminary data.</text>
</comment>
<name>A0A4Y2L770_ARAVE</name>
<keyword evidence="9" id="KW-1185">Reference proteome</keyword>
<sequence>MELILKPSPKDVLLHLSIMWPLASLCLLSISIVADCTQHYSFPQLIHPKLFSFLYFSPVIQFGFVTLFVAAFPLAPLFALLNNIVEIRLDAYKYVTQLRRPLSARVPNIGAWQAILKGLSVFAVISNAFMIAYTSDFIPRLVYIFVTSKNRTLDGYIDNSLSLFNTSDFSDEVRPEEPLLGNFNVTLCRYAEELQHAQMKVGLWF</sequence>
<evidence type="ECO:0000313" key="9">
    <source>
        <dbReference type="Proteomes" id="UP000499080"/>
    </source>
</evidence>
<feature type="transmembrane region" description="Helical" evidence="6">
    <location>
        <begin position="54"/>
        <end position="81"/>
    </location>
</feature>
<evidence type="ECO:0000256" key="4">
    <source>
        <dbReference type="ARBA" id="ARBA00022989"/>
    </source>
</evidence>
<dbReference type="Proteomes" id="UP000499080">
    <property type="component" value="Unassembled WGS sequence"/>
</dbReference>
<evidence type="ECO:0000259" key="7">
    <source>
        <dbReference type="Pfam" id="PF04547"/>
    </source>
</evidence>
<evidence type="ECO:0000256" key="5">
    <source>
        <dbReference type="ARBA" id="ARBA00023136"/>
    </source>
</evidence>
<accession>A0A4Y2L770</accession>
<evidence type="ECO:0000256" key="6">
    <source>
        <dbReference type="RuleBase" id="RU280814"/>
    </source>
</evidence>
<comment type="caution">
    <text evidence="6">Lacks conserved residue(s) required for the propagation of feature annotation.</text>
</comment>
<dbReference type="PANTHER" id="PTHR12308:SF84">
    <property type="entry name" value="ANOCTAMIN"/>
    <property type="match status" value="1"/>
</dbReference>
<dbReference type="GO" id="GO:0005254">
    <property type="term" value="F:chloride channel activity"/>
    <property type="evidence" value="ECO:0007669"/>
    <property type="project" value="TreeGrafter"/>
</dbReference>
<gene>
    <name evidence="8" type="primary">ANO1</name>
    <name evidence="8" type="ORF">AVEN_6502_1</name>
</gene>
<evidence type="ECO:0000256" key="3">
    <source>
        <dbReference type="ARBA" id="ARBA00022692"/>
    </source>
</evidence>
<protein>
    <recommendedName>
        <fullName evidence="6">Anoctamin</fullName>
    </recommendedName>
</protein>
<evidence type="ECO:0000256" key="1">
    <source>
        <dbReference type="ARBA" id="ARBA00004141"/>
    </source>
</evidence>
<feature type="domain" description="Anoctamin transmembrane" evidence="7">
    <location>
        <begin position="55"/>
        <end position="155"/>
    </location>
</feature>
<dbReference type="Pfam" id="PF04547">
    <property type="entry name" value="Anoctamin"/>
    <property type="match status" value="1"/>
</dbReference>
<dbReference type="GO" id="GO:0005886">
    <property type="term" value="C:plasma membrane"/>
    <property type="evidence" value="ECO:0007669"/>
    <property type="project" value="TreeGrafter"/>
</dbReference>
<evidence type="ECO:0000256" key="2">
    <source>
        <dbReference type="ARBA" id="ARBA00009671"/>
    </source>
</evidence>
<proteinExistence type="inferred from homology"/>
<dbReference type="EMBL" id="BGPR01005381">
    <property type="protein sequence ID" value="GBN09657.1"/>
    <property type="molecule type" value="Genomic_DNA"/>
</dbReference>
<dbReference type="OrthoDB" id="6431562at2759"/>
<comment type="similarity">
    <text evidence="2 6">Belongs to the anoctamin family.</text>
</comment>
<reference evidence="8 9" key="1">
    <citation type="journal article" date="2019" name="Sci. Rep.">
        <title>Orb-weaving spider Araneus ventricosus genome elucidates the spidroin gene catalogue.</title>
        <authorList>
            <person name="Kono N."/>
            <person name="Nakamura H."/>
            <person name="Ohtoshi R."/>
            <person name="Moran D.A.P."/>
            <person name="Shinohara A."/>
            <person name="Yoshida Y."/>
            <person name="Fujiwara M."/>
            <person name="Mori M."/>
            <person name="Tomita M."/>
            <person name="Arakawa K."/>
        </authorList>
    </citation>
    <scope>NUCLEOTIDE SEQUENCE [LARGE SCALE GENOMIC DNA]</scope>
</reference>
<dbReference type="PANTHER" id="PTHR12308">
    <property type="entry name" value="ANOCTAMIN"/>
    <property type="match status" value="1"/>
</dbReference>
<keyword evidence="3 6" id="KW-0812">Transmembrane</keyword>
<dbReference type="AlphaFoldDB" id="A0A4Y2L770"/>
<feature type="transmembrane region" description="Helical" evidence="6">
    <location>
        <begin position="12"/>
        <end position="34"/>
    </location>
</feature>
<dbReference type="InterPro" id="IPR049452">
    <property type="entry name" value="Anoctamin_TM"/>
</dbReference>
<keyword evidence="5 6" id="KW-0472">Membrane</keyword>
<organism evidence="8 9">
    <name type="scientific">Araneus ventricosus</name>
    <name type="common">Orbweaver spider</name>
    <name type="synonym">Epeira ventricosa</name>
    <dbReference type="NCBI Taxonomy" id="182803"/>
    <lineage>
        <taxon>Eukaryota</taxon>
        <taxon>Metazoa</taxon>
        <taxon>Ecdysozoa</taxon>
        <taxon>Arthropoda</taxon>
        <taxon>Chelicerata</taxon>
        <taxon>Arachnida</taxon>
        <taxon>Araneae</taxon>
        <taxon>Araneomorphae</taxon>
        <taxon>Entelegynae</taxon>
        <taxon>Araneoidea</taxon>
        <taxon>Araneidae</taxon>
        <taxon>Araneus</taxon>
    </lineage>
</organism>
<keyword evidence="4 6" id="KW-1133">Transmembrane helix</keyword>